<feature type="compositionally biased region" description="Basic and acidic residues" evidence="2">
    <location>
        <begin position="430"/>
        <end position="440"/>
    </location>
</feature>
<feature type="compositionally biased region" description="Polar residues" evidence="2">
    <location>
        <begin position="494"/>
        <end position="505"/>
    </location>
</feature>
<feature type="domain" description="PH" evidence="3">
    <location>
        <begin position="128"/>
        <end position="252"/>
    </location>
</feature>
<evidence type="ECO:0000313" key="4">
    <source>
        <dbReference type="EMBL" id="KAG9342861.1"/>
    </source>
</evidence>
<dbReference type="InterPro" id="IPR052223">
    <property type="entry name" value="Actin_Cytoskeleton_Reg"/>
</dbReference>
<reference evidence="4" key="1">
    <citation type="thesis" date="2021" institute="BYU ScholarsArchive" country="Provo, UT, USA">
        <title>Applications of and Algorithms for Genome Assembly and Genomic Analyses with an Emphasis on Marine Teleosts.</title>
        <authorList>
            <person name="Pickett B.D."/>
        </authorList>
    </citation>
    <scope>NUCLEOTIDE SEQUENCE</scope>
    <source>
        <strain evidence="4">HI-2016</strain>
    </source>
</reference>
<feature type="compositionally biased region" description="Polar residues" evidence="2">
    <location>
        <begin position="973"/>
        <end position="986"/>
    </location>
</feature>
<dbReference type="SMART" id="SM00233">
    <property type="entry name" value="PH"/>
    <property type="match status" value="1"/>
</dbReference>
<gene>
    <name evidence="4" type="ORF">JZ751_015068</name>
</gene>
<feature type="compositionally biased region" description="Basic and acidic residues" evidence="2">
    <location>
        <begin position="296"/>
        <end position="305"/>
    </location>
</feature>
<feature type="coiled-coil region" evidence="1">
    <location>
        <begin position="794"/>
        <end position="895"/>
    </location>
</feature>
<dbReference type="Pfam" id="PF00169">
    <property type="entry name" value="PH"/>
    <property type="match status" value="1"/>
</dbReference>
<sequence length="1872" mass="212494">MPRTPQDQGLYLTGRYAKSKEAFCAEGRRQEEQGQRPRQRGGAKLFGQERRRSQVTEKIEMFEGHGVNHVLSRRSSSEAPSDSFSDTAPRHGCNERRRCTKKPVQYLRPPAQTSSGTAVDWSMPDVSRSSLSGYQRTRSLDRKATDSSMTWKKYWFVLTDQSLRYFKDSLAEEILQTSSGRPLNQEAPVPPSGPAADLDGEIDLSTCYDVTEFPMQRNYGFQIHTKEGIVSLSAMTSGIRRSWIQAIMKNIHPTIAPDVTRKNASMELSFLKSSTISEEKARVRPALRNCHQHPADLLHRPESPARDGTMAAGATCSAGQRKGRIRDRQREGCSKTFEWAEIHQTSTQGNSTAQLVVQPDKTTDAENDCSTTSSITSSSPLGSSGCSSSLQEQTQRHGERRRRLKTVPGATPTTDRPNTGTPAAGGVAKTDGERDEEKTEACTPPSIPKSWDECNTGHPDLREEMEQHRLQQEPMQLMQAQSEPAKLQEENSLQETCTWEGSSRQGHMVQEAGDGSSRQGHMLQEARERTSRQGQGDLLPRPSSSECADSRLCIAQLSQDLQLVLEVQKKKQDLSHQQLHALKQSFSEAKDLILRHEAEIQVLQSKVSDAGAELLARDQALATVQGKMVLEHEHLWDWREEWGHSEQALRAQLLDSEDRLKHMEAHLLEKTQDLGDLELQQALQRDHMKEVQKLQQRLSDITNRLIATEGAQALKEEGVQTSQEVPRESWEEERQSLVEHLAEAEARSRSLENRLQKAEEQVQELLGKQHVPTLERCELVHRLEDQLLVETDTVQELTEMTQQLRDEKDQLTCDCQELLNQITEANNEVSKLKSRLKAEETDYYSLERSYQKVYEDFQRMNRVLLEREEELQQVKDMYEEQVEIKEKELNEALVKMAAMGSSLEETELKLRMKEELICKVGQGNMELCNVGKDLQTTLAANQILELQQQLKSKQLACTPLQTDCGTGRENSDILETSSKQGEGPSSLTDAIHVGGSGKLFGPSEISQHFSEENHFTAPSHEFITSTGGDMDTEKFIHIIHMLETKLLTTEEMLKAITLKLEEQQGPKMEAMKEQHLQRERTEEEEEEKEEEEEETELQSQLSDGVSHVDHLSTHLLDKRAIRHSFSEETDSLQEEGDNRHCLTEETDCHRRIVNAKYGRALACLELSRDKVQAMLKSSKEISAEAQRLVLADVEGELASAILYVRQGGGALDEQQQDHQATQDHKMKETKVSYEDRIKLGAKIMEFEAMFLNKIAFSVQNPDGELLEELVKIQQETENLKRGDGGYMAIAYADVLVRKLMLQFEFWEEVKKLEMQYESSNGGNQGEMESGQESSDATSRTCILTGLEKSIQNLERLYDERLQKLQGHLLEAYMNLKCREFTLKEIMNASQIPAFKGVSQRLNDELDCSVGKTLADISPPELAPYEEQINIAEAHDSAEDIINIHIQRDMLTCRIKDDESLDVRQDRLVADLKGQAEVLKSLSLKMEMACATEASSFHHKLVNVLSRLDCNKNVSDVTSRCLYKQGAMIQAQTAYVACKLGADEERDLKQCEKNCQDVDFMCQEHDCTVGRSEGDIHEWCETSLQEECESLAEAVSGLRQENRALRREVSQYISAFTQQQEQVEKLEEHFQAETEALRRTCELAVSQAEQKFATNELSLVEKSGECKRKLDVVLQDIENMEDRHEEHVQKLEAQFQGRIKELQQAHVEEVKLLHMHYAQTLCKMQGAPDRLKGRNPEDSPLPELTPATSDKFWPMMEQLKATGMVDPDTIVMLREKIRELEKQADPMQDETGNKYLEEDVCSLKEKYQKDLENLKATCELGFTVMEETHQRVIQEIQRQHQMEVSKLLEERERLLAEETAATISGTNGANLSI</sequence>
<organism evidence="4 5">
    <name type="scientific">Albula glossodonta</name>
    <name type="common">roundjaw bonefish</name>
    <dbReference type="NCBI Taxonomy" id="121402"/>
    <lineage>
        <taxon>Eukaryota</taxon>
        <taxon>Metazoa</taxon>
        <taxon>Chordata</taxon>
        <taxon>Craniata</taxon>
        <taxon>Vertebrata</taxon>
        <taxon>Euteleostomi</taxon>
        <taxon>Actinopterygii</taxon>
        <taxon>Neopterygii</taxon>
        <taxon>Teleostei</taxon>
        <taxon>Albuliformes</taxon>
        <taxon>Albulidae</taxon>
        <taxon>Albula</taxon>
    </lineage>
</organism>
<feature type="compositionally biased region" description="Basic and acidic residues" evidence="2">
    <location>
        <begin position="88"/>
        <end position="97"/>
    </location>
</feature>
<feature type="region of interest" description="Disordered" evidence="2">
    <location>
        <begin position="1317"/>
        <end position="1338"/>
    </location>
</feature>
<dbReference type="EMBL" id="JAFBMS010000025">
    <property type="protein sequence ID" value="KAG9342861.1"/>
    <property type="molecule type" value="Genomic_DNA"/>
</dbReference>
<dbReference type="SUPFAM" id="SSF50729">
    <property type="entry name" value="PH domain-like"/>
    <property type="match status" value="1"/>
</dbReference>
<feature type="region of interest" description="Disordered" evidence="2">
    <location>
        <begin position="966"/>
        <end position="986"/>
    </location>
</feature>
<dbReference type="PANTHER" id="PTHR17271">
    <property type="entry name" value="PLECKSTRIN HOMOLOGY PH DOMAIN-CONTAINING PROTEIN"/>
    <property type="match status" value="1"/>
</dbReference>
<keyword evidence="5" id="KW-1185">Reference proteome</keyword>
<keyword evidence="1" id="KW-0175">Coiled coil</keyword>
<feature type="compositionally biased region" description="Low complexity" evidence="2">
    <location>
        <begin position="369"/>
        <end position="390"/>
    </location>
</feature>
<dbReference type="GO" id="GO:0015629">
    <property type="term" value="C:actin cytoskeleton"/>
    <property type="evidence" value="ECO:0007669"/>
    <property type="project" value="TreeGrafter"/>
</dbReference>
<comment type="caution">
    <text evidence="4">The sequence shown here is derived from an EMBL/GenBank/DDBJ whole genome shotgun (WGS) entry which is preliminary data.</text>
</comment>
<dbReference type="PROSITE" id="PS50003">
    <property type="entry name" value="PH_DOMAIN"/>
    <property type="match status" value="1"/>
</dbReference>
<feature type="coiled-coil region" evidence="1">
    <location>
        <begin position="677"/>
        <end position="768"/>
    </location>
</feature>
<dbReference type="InterPro" id="IPR011993">
    <property type="entry name" value="PH-like_dom_sf"/>
</dbReference>
<feature type="region of interest" description="Disordered" evidence="2">
    <location>
        <begin position="494"/>
        <end position="544"/>
    </location>
</feature>
<feature type="compositionally biased region" description="Basic and acidic residues" evidence="2">
    <location>
        <begin position="1064"/>
        <end position="1081"/>
    </location>
</feature>
<feature type="region of interest" description="Disordered" evidence="2">
    <location>
        <begin position="361"/>
        <end position="459"/>
    </location>
</feature>
<dbReference type="Proteomes" id="UP000824540">
    <property type="component" value="Unassembled WGS sequence"/>
</dbReference>
<feature type="compositionally biased region" description="Acidic residues" evidence="2">
    <location>
        <begin position="1082"/>
        <end position="1096"/>
    </location>
</feature>
<accession>A0A8T2NUS4</accession>
<protein>
    <recommendedName>
        <fullName evidence="3">PH domain-containing protein</fullName>
    </recommendedName>
</protein>
<feature type="coiled-coil region" evidence="1">
    <location>
        <begin position="1580"/>
        <end position="1635"/>
    </location>
</feature>
<dbReference type="OrthoDB" id="9942268at2759"/>
<feature type="compositionally biased region" description="Low complexity" evidence="2">
    <location>
        <begin position="73"/>
        <end position="86"/>
    </location>
</feature>
<dbReference type="PANTHER" id="PTHR17271:SF1">
    <property type="entry name" value="PROTEIN OUTSPREAD"/>
    <property type="match status" value="1"/>
</dbReference>
<feature type="compositionally biased region" description="Polar residues" evidence="2">
    <location>
        <begin position="411"/>
        <end position="421"/>
    </location>
</feature>
<proteinExistence type="predicted"/>
<dbReference type="GO" id="GO:0051015">
    <property type="term" value="F:actin filament binding"/>
    <property type="evidence" value="ECO:0007669"/>
    <property type="project" value="TreeGrafter"/>
</dbReference>
<dbReference type="InterPro" id="IPR001849">
    <property type="entry name" value="PH_domain"/>
</dbReference>
<feature type="region of interest" description="Disordered" evidence="2">
    <location>
        <begin position="296"/>
        <end position="331"/>
    </location>
</feature>
<name>A0A8T2NUS4_9TELE</name>
<feature type="region of interest" description="Disordered" evidence="2">
    <location>
        <begin position="1727"/>
        <end position="1747"/>
    </location>
</feature>
<evidence type="ECO:0000256" key="1">
    <source>
        <dbReference type="SAM" id="Coils"/>
    </source>
</evidence>
<feature type="region of interest" description="Disordered" evidence="2">
    <location>
        <begin position="66"/>
        <end position="121"/>
    </location>
</feature>
<evidence type="ECO:0000259" key="3">
    <source>
        <dbReference type="PROSITE" id="PS50003"/>
    </source>
</evidence>
<evidence type="ECO:0000313" key="5">
    <source>
        <dbReference type="Proteomes" id="UP000824540"/>
    </source>
</evidence>
<feature type="region of interest" description="Disordered" evidence="2">
    <location>
        <begin position="26"/>
        <end position="52"/>
    </location>
</feature>
<dbReference type="Gene3D" id="2.30.29.30">
    <property type="entry name" value="Pleckstrin-homology domain (PH domain)/Phosphotyrosine-binding domain (PTB)"/>
    <property type="match status" value="1"/>
</dbReference>
<evidence type="ECO:0000256" key="2">
    <source>
        <dbReference type="SAM" id="MobiDB-lite"/>
    </source>
</evidence>
<feature type="compositionally biased region" description="Basic and acidic residues" evidence="2">
    <location>
        <begin position="26"/>
        <end position="35"/>
    </location>
</feature>
<feature type="region of interest" description="Disordered" evidence="2">
    <location>
        <begin position="1064"/>
        <end position="1104"/>
    </location>
</feature>